<keyword evidence="2" id="KW-1185">Reference proteome</keyword>
<dbReference type="Proteomes" id="UP001165064">
    <property type="component" value="Unassembled WGS sequence"/>
</dbReference>
<sequence length="234" mass="26819">MRGHGMTNTLNHVPGDKATGTIAHGKEDENLQLSIDQLCEDFAFILTRFMQWFNRHSGGSKRKVHFYLVGHSLGGAVLTKVLYEQDKQIKKRLSDEIFQNVKGLVIIDIVEETAVKALGSMNSYLRSVPPQFASLQSAIDWHVKTGLIHNRKSAEISIPVMFTPSKKRAGFYEWVLDLSKTERYWKDWFTGLSYNFVNITSRVSKMLILSNNDYLDKDLMIGQMQDDSNWSFYS</sequence>
<organism evidence="1 2">
    <name type="scientific">Ambrosiozyma monospora</name>
    <name type="common">Yeast</name>
    <name type="synonym">Endomycopsis monosporus</name>
    <dbReference type="NCBI Taxonomy" id="43982"/>
    <lineage>
        <taxon>Eukaryota</taxon>
        <taxon>Fungi</taxon>
        <taxon>Dikarya</taxon>
        <taxon>Ascomycota</taxon>
        <taxon>Saccharomycotina</taxon>
        <taxon>Pichiomycetes</taxon>
        <taxon>Pichiales</taxon>
        <taxon>Pichiaceae</taxon>
        <taxon>Ambrosiozyma</taxon>
    </lineage>
</organism>
<accession>A0ACB5U3F7</accession>
<gene>
    <name evidence="1" type="ORF">Amon02_001098300</name>
</gene>
<comment type="caution">
    <text evidence="1">The sequence shown here is derived from an EMBL/GenBank/DDBJ whole genome shotgun (WGS) entry which is preliminary data.</text>
</comment>
<proteinExistence type="predicted"/>
<dbReference type="EMBL" id="BSXS01011377">
    <property type="protein sequence ID" value="GMF00368.1"/>
    <property type="molecule type" value="Genomic_DNA"/>
</dbReference>
<evidence type="ECO:0000313" key="1">
    <source>
        <dbReference type="EMBL" id="GMF00368.1"/>
    </source>
</evidence>
<name>A0ACB5U3F7_AMBMO</name>
<protein>
    <submittedName>
        <fullName evidence="1">Unnamed protein product</fullName>
    </submittedName>
</protein>
<evidence type="ECO:0000313" key="2">
    <source>
        <dbReference type="Proteomes" id="UP001165064"/>
    </source>
</evidence>
<reference evidence="1" key="1">
    <citation type="submission" date="2023-04" db="EMBL/GenBank/DDBJ databases">
        <title>Ambrosiozyma monospora NBRC 10751.</title>
        <authorList>
            <person name="Ichikawa N."/>
            <person name="Sato H."/>
            <person name="Tonouchi N."/>
        </authorList>
    </citation>
    <scope>NUCLEOTIDE SEQUENCE</scope>
    <source>
        <strain evidence="1">NBRC 10751</strain>
    </source>
</reference>